<dbReference type="EMBL" id="JAEUBE010000295">
    <property type="protein sequence ID" value="KAH3665486.1"/>
    <property type="molecule type" value="Genomic_DNA"/>
</dbReference>
<dbReference type="GeneID" id="70235636"/>
<proteinExistence type="predicted"/>
<reference evidence="1" key="2">
    <citation type="submission" date="2021-01" db="EMBL/GenBank/DDBJ databases">
        <authorList>
            <person name="Schikora-Tamarit M.A."/>
        </authorList>
    </citation>
    <scope>NUCLEOTIDE SEQUENCE</scope>
    <source>
        <strain evidence="1">CBS6075</strain>
    </source>
</reference>
<reference evidence="1" key="1">
    <citation type="journal article" date="2021" name="Open Biol.">
        <title>Shared evolutionary footprints suggest mitochondrial oxidative damage underlies multiple complex I losses in fungi.</title>
        <authorList>
            <person name="Schikora-Tamarit M.A."/>
            <person name="Marcet-Houben M."/>
            <person name="Nosek J."/>
            <person name="Gabaldon T."/>
        </authorList>
    </citation>
    <scope>NUCLEOTIDE SEQUENCE</scope>
    <source>
        <strain evidence="1">CBS6075</strain>
    </source>
</reference>
<name>A0A9P8P5L5_9ASCO</name>
<accession>A0A9P8P5L5</accession>
<organism evidence="1 2">
    <name type="scientific">Ogataea philodendri</name>
    <dbReference type="NCBI Taxonomy" id="1378263"/>
    <lineage>
        <taxon>Eukaryota</taxon>
        <taxon>Fungi</taxon>
        <taxon>Dikarya</taxon>
        <taxon>Ascomycota</taxon>
        <taxon>Saccharomycotina</taxon>
        <taxon>Pichiomycetes</taxon>
        <taxon>Pichiales</taxon>
        <taxon>Pichiaceae</taxon>
        <taxon>Ogataea</taxon>
    </lineage>
</organism>
<protein>
    <submittedName>
        <fullName evidence="1">Uncharacterized protein</fullName>
    </submittedName>
</protein>
<dbReference type="AlphaFoldDB" id="A0A9P8P5L5"/>
<keyword evidence="2" id="KW-1185">Reference proteome</keyword>
<evidence type="ECO:0000313" key="2">
    <source>
        <dbReference type="Proteomes" id="UP000769157"/>
    </source>
</evidence>
<comment type="caution">
    <text evidence="1">The sequence shown here is derived from an EMBL/GenBank/DDBJ whole genome shotgun (WGS) entry which is preliminary data.</text>
</comment>
<dbReference type="RefSeq" id="XP_046060690.1">
    <property type="nucleotide sequence ID" value="XM_046204669.1"/>
</dbReference>
<sequence length="192" mass="21623">MYVIPGCTKLDFCTPAGVLEPSICEYVRFVGKCLDPSDESFLSTMFLFISPIRPKSRMKSTILSLIQCSGCDLKKVVETTSNGSDVRHRGMIFRLSSLDQRIWSWPVSWSYSASMGSLTDSIMAERVRLLPTNGMRTRNESNCWSNSSTVGGDSWSELADWSVPPCDGILKEICPLWFDRSKENCKYSVLLF</sequence>
<gene>
    <name evidence="1" type="ORF">OGAPHI_003671</name>
</gene>
<evidence type="ECO:0000313" key="1">
    <source>
        <dbReference type="EMBL" id="KAH3665486.1"/>
    </source>
</evidence>
<dbReference type="Proteomes" id="UP000769157">
    <property type="component" value="Unassembled WGS sequence"/>
</dbReference>